<evidence type="ECO:0000256" key="1">
    <source>
        <dbReference type="SAM" id="MobiDB-lite"/>
    </source>
</evidence>
<proteinExistence type="predicted"/>
<dbReference type="GeneID" id="54474532"/>
<dbReference type="GO" id="GO:0031047">
    <property type="term" value="P:regulatory ncRNA-mediated gene silencing"/>
    <property type="evidence" value="ECO:0007669"/>
    <property type="project" value="InterPro"/>
</dbReference>
<dbReference type="OrthoDB" id="435402at2759"/>
<dbReference type="EMBL" id="MU001635">
    <property type="protein sequence ID" value="KAF2483196.1"/>
    <property type="molecule type" value="Genomic_DNA"/>
</dbReference>
<evidence type="ECO:0000313" key="2">
    <source>
        <dbReference type="EMBL" id="KAF2483196.1"/>
    </source>
</evidence>
<dbReference type="AlphaFoldDB" id="A0A6A6PTV8"/>
<sequence>MKPTGFEDYVAEGPIRPEEYLRDRGEYDPDISFASRIETAITHFCARRKMHQQTRKIFDKFMVFGGMACGQRQFIGGLDEKSMEEYTKKELAELTSNYGVAERVMDGLHESEFGGAVTWEVDFAAVARGFLSSQFMRHFHWYDLQMVQTATNVLRNFYNYLLLHDVCPEYGVQLVAARKVCDDAEAELPMLKEVDQGLPGGFNVACSTLFGGRYSNLYAAGNDWARADDNLGWSQVNADCVFKAGIFAHGTEAQLRQVEEAAEQGSNSFKVISSEELGLEITRVEVANAEASTVYNSTALQNTFIRPMGKLHCKRWAAPHAAPSDLLPSSKPGPEEFEFLVDDDLLQYCVPGMKMECCVKKLDLGVKWIDHIAAVYASFFTWLANEEICEWKEPGPPKEWMVRVMNRDNGVLVEGDGGIGEEREEGELDELD</sequence>
<name>A0A6A6PTV8_9PEZI</name>
<protein>
    <submittedName>
        <fullName evidence="2">Argonaute complex, subunit Arb1</fullName>
    </submittedName>
</protein>
<dbReference type="GO" id="GO:0033167">
    <property type="term" value="C:ARC complex"/>
    <property type="evidence" value="ECO:0007669"/>
    <property type="project" value="InterPro"/>
</dbReference>
<dbReference type="RefSeq" id="XP_033589766.1">
    <property type="nucleotide sequence ID" value="XM_033733530.1"/>
</dbReference>
<accession>A0A6A6PTV8</accession>
<feature type="compositionally biased region" description="Acidic residues" evidence="1">
    <location>
        <begin position="422"/>
        <end position="432"/>
    </location>
</feature>
<reference evidence="2" key="1">
    <citation type="journal article" date="2020" name="Stud. Mycol.">
        <title>101 Dothideomycetes genomes: a test case for predicting lifestyles and emergence of pathogens.</title>
        <authorList>
            <person name="Haridas S."/>
            <person name="Albert R."/>
            <person name="Binder M."/>
            <person name="Bloem J."/>
            <person name="Labutti K."/>
            <person name="Salamov A."/>
            <person name="Andreopoulos B."/>
            <person name="Baker S."/>
            <person name="Barry K."/>
            <person name="Bills G."/>
            <person name="Bluhm B."/>
            <person name="Cannon C."/>
            <person name="Castanera R."/>
            <person name="Culley D."/>
            <person name="Daum C."/>
            <person name="Ezra D."/>
            <person name="Gonzalez J."/>
            <person name="Henrissat B."/>
            <person name="Kuo A."/>
            <person name="Liang C."/>
            <person name="Lipzen A."/>
            <person name="Lutzoni F."/>
            <person name="Magnuson J."/>
            <person name="Mondo S."/>
            <person name="Nolan M."/>
            <person name="Ohm R."/>
            <person name="Pangilinan J."/>
            <person name="Park H.-J."/>
            <person name="Ramirez L."/>
            <person name="Alfaro M."/>
            <person name="Sun H."/>
            <person name="Tritt A."/>
            <person name="Yoshinaga Y."/>
            <person name="Zwiers L.-H."/>
            <person name="Turgeon B."/>
            <person name="Goodwin S."/>
            <person name="Spatafora J."/>
            <person name="Crous P."/>
            <person name="Grigoriev I."/>
        </authorList>
    </citation>
    <scope>NUCLEOTIDE SEQUENCE</scope>
    <source>
        <strain evidence="2">CBS 113389</strain>
    </source>
</reference>
<organism evidence="2 3">
    <name type="scientific">Neohortaea acidophila</name>
    <dbReference type="NCBI Taxonomy" id="245834"/>
    <lineage>
        <taxon>Eukaryota</taxon>
        <taxon>Fungi</taxon>
        <taxon>Dikarya</taxon>
        <taxon>Ascomycota</taxon>
        <taxon>Pezizomycotina</taxon>
        <taxon>Dothideomycetes</taxon>
        <taxon>Dothideomycetidae</taxon>
        <taxon>Mycosphaerellales</taxon>
        <taxon>Teratosphaeriaceae</taxon>
        <taxon>Neohortaea</taxon>
    </lineage>
</organism>
<dbReference type="InterPro" id="IPR018606">
    <property type="entry name" value="Arb1"/>
</dbReference>
<evidence type="ECO:0000313" key="3">
    <source>
        <dbReference type="Proteomes" id="UP000799767"/>
    </source>
</evidence>
<feature type="region of interest" description="Disordered" evidence="1">
    <location>
        <begin position="413"/>
        <end position="432"/>
    </location>
</feature>
<gene>
    <name evidence="2" type="ORF">BDY17DRAFT_296991</name>
</gene>
<dbReference type="Proteomes" id="UP000799767">
    <property type="component" value="Unassembled WGS sequence"/>
</dbReference>
<keyword evidence="3" id="KW-1185">Reference proteome</keyword>
<dbReference type="Pfam" id="PF09692">
    <property type="entry name" value="Arb1"/>
    <property type="match status" value="1"/>
</dbReference>